<dbReference type="InterPro" id="IPR041657">
    <property type="entry name" value="HTH_17"/>
</dbReference>
<dbReference type="SUPFAM" id="SSF46955">
    <property type="entry name" value="Putative DNA-binding domain"/>
    <property type="match status" value="1"/>
</dbReference>
<comment type="caution">
    <text evidence="2">The sequence shown here is derived from an EMBL/GenBank/DDBJ whole genome shotgun (WGS) entry which is preliminary data.</text>
</comment>
<dbReference type="NCBIfam" id="TIGR01764">
    <property type="entry name" value="excise"/>
    <property type="match status" value="1"/>
</dbReference>
<proteinExistence type="predicted"/>
<evidence type="ECO:0000259" key="1">
    <source>
        <dbReference type="Pfam" id="PF12728"/>
    </source>
</evidence>
<accession>A0A645BC13</accession>
<sequence>MEAIFSVPKAAKLIGLSERTVRELVYTNKIPFYRIGVRILFRESELEKWLESHHHEVKSPGEPVDFLHANKLSVPETQTH</sequence>
<name>A0A645BC13_9ZZZZ</name>
<organism evidence="2">
    <name type="scientific">bioreactor metagenome</name>
    <dbReference type="NCBI Taxonomy" id="1076179"/>
    <lineage>
        <taxon>unclassified sequences</taxon>
        <taxon>metagenomes</taxon>
        <taxon>ecological metagenomes</taxon>
    </lineage>
</organism>
<feature type="domain" description="Helix-turn-helix" evidence="1">
    <location>
        <begin position="5"/>
        <end position="53"/>
    </location>
</feature>
<protein>
    <recommendedName>
        <fullName evidence="1">Helix-turn-helix domain-containing protein</fullName>
    </recommendedName>
</protein>
<dbReference type="InterPro" id="IPR010093">
    <property type="entry name" value="SinI_DNA-bd"/>
</dbReference>
<gene>
    <name evidence="2" type="ORF">SDC9_109067</name>
</gene>
<dbReference type="InterPro" id="IPR009061">
    <property type="entry name" value="DNA-bd_dom_put_sf"/>
</dbReference>
<reference evidence="2" key="1">
    <citation type="submission" date="2019-08" db="EMBL/GenBank/DDBJ databases">
        <authorList>
            <person name="Kucharzyk K."/>
            <person name="Murdoch R.W."/>
            <person name="Higgins S."/>
            <person name="Loffler F."/>
        </authorList>
    </citation>
    <scope>NUCLEOTIDE SEQUENCE</scope>
</reference>
<dbReference type="AlphaFoldDB" id="A0A645BC13"/>
<evidence type="ECO:0000313" key="2">
    <source>
        <dbReference type="EMBL" id="MPM62201.1"/>
    </source>
</evidence>
<dbReference type="Pfam" id="PF12728">
    <property type="entry name" value="HTH_17"/>
    <property type="match status" value="1"/>
</dbReference>
<dbReference type="GO" id="GO:0003677">
    <property type="term" value="F:DNA binding"/>
    <property type="evidence" value="ECO:0007669"/>
    <property type="project" value="InterPro"/>
</dbReference>
<dbReference type="EMBL" id="VSSQ01018742">
    <property type="protein sequence ID" value="MPM62201.1"/>
    <property type="molecule type" value="Genomic_DNA"/>
</dbReference>